<reference evidence="4 5" key="1">
    <citation type="submission" date="2017-05" db="EMBL/GenBank/DDBJ databases">
        <title>Lactobacillus nurukis nov., sp. nov., isolated from nuruk.</title>
        <authorList>
            <person name="Kim S.-J."/>
        </authorList>
    </citation>
    <scope>NUCLEOTIDE SEQUENCE [LARGE SCALE GENOMIC DNA]</scope>
    <source>
        <strain evidence="4 5">SYF10-1a</strain>
    </source>
</reference>
<feature type="region of interest" description="Disordered" evidence="1">
    <location>
        <begin position="254"/>
        <end position="292"/>
    </location>
</feature>
<dbReference type="AlphaFoldDB" id="A0A2N7AW78"/>
<keyword evidence="2" id="KW-0812">Transmembrane</keyword>
<dbReference type="RefSeq" id="WP_102195330.1">
    <property type="nucleotide sequence ID" value="NZ_NIPR01000005.1"/>
</dbReference>
<evidence type="ECO:0000313" key="5">
    <source>
        <dbReference type="Proteomes" id="UP000235649"/>
    </source>
</evidence>
<sequence length="363" mass="40641">MDKLDYCPQCGTKLDQNDEFCPNCGLDIKKYIKENESDESDVNTKTVKSGESKIKNQPVMKEPNDNNRSIFAIIILVIVLVVGYFAGNMYYSEARQEQSLQDELTSGSSSKMKNVLVNKDGKQFSDSQIGALKRLYLKDNSVVHDIESQISENQTNNVFSIKQFGKNLLIYPKYKIVMKTKFVMVDTNIDNPAFTVDGKSVAAKVINGEYRLSKMTPGVYDLKISNTSKSEENKQKQISIGVDNNESTITMNVKKAPEPTKTVTKVIKEKDDDNSETNSDNDSSDSSDNSLIGQYTVDPDLALYSDGTYDLGDKTGTYDIVENNNGHVKIRFNQDGGGSIVESYDYSDGELHSSKYDQSWYKD</sequence>
<dbReference type="PANTHER" id="PTHR40038">
    <property type="entry name" value="MEMBRANE-ASSOCIATED PROTEIN TCAA"/>
    <property type="match status" value="1"/>
</dbReference>
<protein>
    <recommendedName>
        <fullName evidence="3">Zinc-ribbon domain-containing protein</fullName>
    </recommendedName>
</protein>
<dbReference type="EMBL" id="NIPR01000005">
    <property type="protein sequence ID" value="PMD72998.1"/>
    <property type="molecule type" value="Genomic_DNA"/>
</dbReference>
<keyword evidence="5" id="KW-1185">Reference proteome</keyword>
<feature type="transmembrane region" description="Helical" evidence="2">
    <location>
        <begin position="70"/>
        <end position="91"/>
    </location>
</feature>
<feature type="compositionally biased region" description="Low complexity" evidence="1">
    <location>
        <begin position="276"/>
        <end position="290"/>
    </location>
</feature>
<dbReference type="Pfam" id="PF13240">
    <property type="entry name" value="Zn_Ribbon_1"/>
    <property type="match status" value="1"/>
</dbReference>
<accession>A0A2N7AW78</accession>
<organism evidence="4 5">
    <name type="scientific">Companilactobacillus nuruki</name>
    <dbReference type="NCBI Taxonomy" id="1993540"/>
    <lineage>
        <taxon>Bacteria</taxon>
        <taxon>Bacillati</taxon>
        <taxon>Bacillota</taxon>
        <taxon>Bacilli</taxon>
        <taxon>Lactobacillales</taxon>
        <taxon>Lactobacillaceae</taxon>
        <taxon>Companilactobacillus</taxon>
    </lineage>
</organism>
<evidence type="ECO:0000256" key="2">
    <source>
        <dbReference type="SAM" id="Phobius"/>
    </source>
</evidence>
<dbReference type="Proteomes" id="UP000235649">
    <property type="component" value="Unassembled WGS sequence"/>
</dbReference>
<dbReference type="InterPro" id="IPR026870">
    <property type="entry name" value="Zinc_ribbon_dom"/>
</dbReference>
<gene>
    <name evidence="4" type="ORF">CBP76_02365</name>
</gene>
<feature type="compositionally biased region" description="Basic and acidic residues" evidence="1">
    <location>
        <begin position="349"/>
        <end position="363"/>
    </location>
</feature>
<evidence type="ECO:0000256" key="1">
    <source>
        <dbReference type="SAM" id="MobiDB-lite"/>
    </source>
</evidence>
<keyword evidence="2" id="KW-1133">Transmembrane helix</keyword>
<feature type="domain" description="Zinc-ribbon" evidence="3">
    <location>
        <begin position="6"/>
        <end position="25"/>
    </location>
</feature>
<keyword evidence="2" id="KW-0472">Membrane</keyword>
<evidence type="ECO:0000313" key="4">
    <source>
        <dbReference type="EMBL" id="PMD72998.1"/>
    </source>
</evidence>
<proteinExistence type="predicted"/>
<comment type="caution">
    <text evidence="4">The sequence shown here is derived from an EMBL/GenBank/DDBJ whole genome shotgun (WGS) entry which is preliminary data.</text>
</comment>
<dbReference type="OrthoDB" id="2168731at2"/>
<name>A0A2N7AW78_9LACO</name>
<evidence type="ECO:0000259" key="3">
    <source>
        <dbReference type="Pfam" id="PF13240"/>
    </source>
</evidence>
<feature type="region of interest" description="Disordered" evidence="1">
    <location>
        <begin position="340"/>
        <end position="363"/>
    </location>
</feature>
<dbReference type="PANTHER" id="PTHR40038:SF1">
    <property type="entry name" value="MEMBRANE-ASSOCIATED PROTEIN TCAA"/>
    <property type="match status" value="1"/>
</dbReference>